<protein>
    <submittedName>
        <fullName evidence="2">RsiV family protein</fullName>
    </submittedName>
</protein>
<evidence type="ECO:0000313" key="2">
    <source>
        <dbReference type="EMBL" id="MFI8749489.1"/>
    </source>
</evidence>
<dbReference type="PROSITE" id="PS51257">
    <property type="entry name" value="PROKAR_LIPOPROTEIN"/>
    <property type="match status" value="1"/>
</dbReference>
<dbReference type="Proteomes" id="UP001614338">
    <property type="component" value="Unassembled WGS sequence"/>
</dbReference>
<name>A0ABW8BRC2_9GAMM</name>
<dbReference type="InterPro" id="IPR021729">
    <property type="entry name" value="DUF3298"/>
</dbReference>
<dbReference type="Pfam" id="PF11738">
    <property type="entry name" value="DUF3298"/>
    <property type="match status" value="1"/>
</dbReference>
<dbReference type="Gene3D" id="3.90.640.20">
    <property type="entry name" value="Heat-shock cognate protein, ATPase"/>
    <property type="match status" value="1"/>
</dbReference>
<dbReference type="EMBL" id="JBITWC010000007">
    <property type="protein sequence ID" value="MFI8749489.1"/>
    <property type="molecule type" value="Genomic_DNA"/>
</dbReference>
<feature type="domain" description="DUF3298" evidence="1">
    <location>
        <begin position="178"/>
        <end position="247"/>
    </location>
</feature>
<organism evidence="2 3">
    <name type="scientific">Vreelandella lionensis</name>
    <dbReference type="NCBI Taxonomy" id="1144478"/>
    <lineage>
        <taxon>Bacteria</taxon>
        <taxon>Pseudomonadati</taxon>
        <taxon>Pseudomonadota</taxon>
        <taxon>Gammaproteobacteria</taxon>
        <taxon>Oceanospirillales</taxon>
        <taxon>Halomonadaceae</taxon>
        <taxon>Vreelandella</taxon>
    </lineage>
</organism>
<reference evidence="2 3" key="1">
    <citation type="submission" date="2024-10" db="EMBL/GenBank/DDBJ databases">
        <title>The Natural Products Discovery Center: Release of the First 8490 Sequenced Strains for Exploring Actinobacteria Biosynthetic Diversity.</title>
        <authorList>
            <person name="Kalkreuter E."/>
            <person name="Kautsar S.A."/>
            <person name="Yang D."/>
            <person name="Bader C.D."/>
            <person name="Teijaro C.N."/>
            <person name="Fluegel L."/>
            <person name="Davis C.M."/>
            <person name="Simpson J.R."/>
            <person name="Lauterbach L."/>
            <person name="Steele A.D."/>
            <person name="Gui C."/>
            <person name="Meng S."/>
            <person name="Li G."/>
            <person name="Viehrig K."/>
            <person name="Ye F."/>
            <person name="Su P."/>
            <person name="Kiefer A.F."/>
            <person name="Nichols A."/>
            <person name="Cepeda A.J."/>
            <person name="Yan W."/>
            <person name="Fan B."/>
            <person name="Jiang Y."/>
            <person name="Adhikari A."/>
            <person name="Zheng C.-J."/>
            <person name="Schuster L."/>
            <person name="Cowan T.M."/>
            <person name="Smanski M.J."/>
            <person name="Chevrette M.G."/>
            <person name="De Carvalho L.P.S."/>
            <person name="Shen B."/>
        </authorList>
    </citation>
    <scope>NUCLEOTIDE SEQUENCE [LARGE SCALE GENOMIC DNA]</scope>
    <source>
        <strain evidence="2 3">NPDC077409</strain>
    </source>
</reference>
<dbReference type="Gene3D" id="3.30.565.40">
    <property type="entry name" value="Fervidobacterium nodosum Rt17-B1 like"/>
    <property type="match status" value="1"/>
</dbReference>
<gene>
    <name evidence="2" type="ORF">ACIGG6_05735</name>
</gene>
<proteinExistence type="predicted"/>
<sequence length="265" mass="29089">MPRFFRTLGVGLSLVGILLLGGCLAADTSPTKPLTLASLAVEKQYIAPDCQGEQCTTVTISALEFPQSPALSEALQTRLLTLGMSISEEAAQPAESWEGYAERFFALAEEDNRTAPGNMTSEALLEATIHARHHDLLVVELNSYVYHAGQAHGLPLTEYMVIDERERRVVEADEMLLDGQEAAFDALLVQAHQRWIGEMGFDDQFTANWPLSQSHNIAPLENSWEVTYNVYEIAPYAVGQPTLTIPLEALEGVAKPRYLGRGGDE</sequence>
<evidence type="ECO:0000313" key="3">
    <source>
        <dbReference type="Proteomes" id="UP001614338"/>
    </source>
</evidence>
<accession>A0ABW8BRC2</accession>
<keyword evidence="3" id="KW-1185">Reference proteome</keyword>
<evidence type="ECO:0000259" key="1">
    <source>
        <dbReference type="Pfam" id="PF11738"/>
    </source>
</evidence>
<comment type="caution">
    <text evidence="2">The sequence shown here is derived from an EMBL/GenBank/DDBJ whole genome shotgun (WGS) entry which is preliminary data.</text>
</comment>
<dbReference type="InterPro" id="IPR037126">
    <property type="entry name" value="PdaC/RsiV-like_sf"/>
</dbReference>
<dbReference type="RefSeq" id="WP_399843048.1">
    <property type="nucleotide sequence ID" value="NZ_JBITWC010000007.1"/>
</dbReference>